<dbReference type="Proteomes" id="UP000029867">
    <property type="component" value="Unassembled WGS sequence"/>
</dbReference>
<name>A0A099P062_PICKU</name>
<dbReference type="GO" id="GO:0009254">
    <property type="term" value="P:peptidoglycan turnover"/>
    <property type="evidence" value="ECO:0007669"/>
    <property type="project" value="TreeGrafter"/>
</dbReference>
<organism evidence="6 7">
    <name type="scientific">Pichia kudriavzevii</name>
    <name type="common">Yeast</name>
    <name type="synonym">Issatchenkia orientalis</name>
    <dbReference type="NCBI Taxonomy" id="4909"/>
    <lineage>
        <taxon>Eukaryota</taxon>
        <taxon>Fungi</taxon>
        <taxon>Dikarya</taxon>
        <taxon>Ascomycota</taxon>
        <taxon>Saccharomycotina</taxon>
        <taxon>Pichiomycetes</taxon>
        <taxon>Pichiales</taxon>
        <taxon>Pichiaceae</taxon>
        <taxon>Pichia</taxon>
    </lineage>
</organism>
<evidence type="ECO:0000256" key="2">
    <source>
        <dbReference type="ARBA" id="ARBA00022801"/>
    </source>
</evidence>
<comment type="similarity">
    <text evidence="1">Belongs to the glycosyl hydrolase 3 family.</text>
</comment>
<keyword evidence="2" id="KW-0378">Hydrolase</keyword>
<dbReference type="SUPFAM" id="SSF51445">
    <property type="entry name" value="(Trans)glycosidases"/>
    <property type="match status" value="1"/>
</dbReference>
<accession>A0A099P062</accession>
<dbReference type="InterPro" id="IPR050226">
    <property type="entry name" value="NagZ_Beta-hexosaminidase"/>
</dbReference>
<reference evidence="7" key="1">
    <citation type="journal article" date="2014" name="Microb. Cell Fact.">
        <title>Exploiting Issatchenkia orientalis SD108 for succinic acid production.</title>
        <authorList>
            <person name="Xiao H."/>
            <person name="Shao Z."/>
            <person name="Jiang Y."/>
            <person name="Dole S."/>
            <person name="Zhao H."/>
        </authorList>
    </citation>
    <scope>NUCLEOTIDE SEQUENCE [LARGE SCALE GENOMIC DNA]</scope>
    <source>
        <strain evidence="7">SD108</strain>
    </source>
</reference>
<dbReference type="InterPro" id="IPR036962">
    <property type="entry name" value="Glyco_hydro_3_N_sf"/>
</dbReference>
<dbReference type="Gene3D" id="3.20.20.300">
    <property type="entry name" value="Glycoside hydrolase, family 3, N-terminal domain"/>
    <property type="match status" value="1"/>
</dbReference>
<dbReference type="PANTHER" id="PTHR30480:SF8">
    <property type="entry name" value="PUTATIVE (AFU_ORTHOLOGUE AFUA_8G04060)-RELATED"/>
    <property type="match status" value="1"/>
</dbReference>
<dbReference type="InterPro" id="IPR017853">
    <property type="entry name" value="GH"/>
</dbReference>
<dbReference type="eggNOG" id="ENOG502QTNX">
    <property type="taxonomic scope" value="Eukaryota"/>
</dbReference>
<dbReference type="VEuPathDB" id="FungiDB:C5L36_0D03060"/>
<dbReference type="Gene3D" id="3.40.50.1700">
    <property type="entry name" value="Glycoside hydrolase family 3 C-terminal domain"/>
    <property type="match status" value="1"/>
</dbReference>
<dbReference type="EMBL" id="JQFK01000020">
    <property type="protein sequence ID" value="KGK38393.1"/>
    <property type="molecule type" value="Genomic_DNA"/>
</dbReference>
<proteinExistence type="inferred from homology"/>
<keyword evidence="3" id="KW-0326">Glycosidase</keyword>
<evidence type="ECO:0000259" key="5">
    <source>
        <dbReference type="Pfam" id="PF00933"/>
    </source>
</evidence>
<feature type="compositionally biased region" description="Basic and acidic residues" evidence="4">
    <location>
        <begin position="16"/>
        <end position="32"/>
    </location>
</feature>
<gene>
    <name evidence="6" type="ORF">JL09_g2454</name>
</gene>
<dbReference type="AlphaFoldDB" id="A0A099P062"/>
<evidence type="ECO:0000313" key="7">
    <source>
        <dbReference type="Proteomes" id="UP000029867"/>
    </source>
</evidence>
<sequence>MLALNRKRAISSDEDCTYKQEKKQTIDQTKEVDESDQEHDERESYYRRLVGNFFMVGFEGTSVNEEIASLISKYYIGSIILSGRNFIDATQTKKLITDLQAIAKNSGYKYPIIFVIDEEGGMLNSLFDREFVTQFPGAMAMGAAGSVDLTYKVYRSIAKELKSIGFSMYLGPVLDILKYRVATFIQQMIGVRAYGYNAQSVVEMGRVAAKAFKDEQLFNCGKHFPGYGSATINSNFELPMILESTEQLFESSLIPYMELIKEDLLDSILVGGCAVPGVNNNDLHACLSPTIVTNILRDQLNFKGVVVSECLLLEALDRNFGVVQGCISAFSVGCDLIMLCSNYRIQREAIVALKSVIEDCSIDQKIVENSLDRIHHLHKKLPSWTEVLADRPMLSPDVIAHHKSLSMKAYEKSITVIRDAGLPINKYLNENVENENTILILTPLITPLYETIDESGHKSHINSIDKTEFSKLNLNYGEDVFIKFGQYLSKYRSGYNILHSSYNSNGITSFHEELILKSKVILFFCAETSNNLYQVGVSKHVSMLCNSIPNRSKVIDTTNSKKMIIISVASPTDFLYDINLGGSPTGYVCTYDYTFDALYHLPKILFGERKATGKIPGLIVQPTSKTANVEKNNHRKHSWLVETFNFKRDWNNLVTLLKNNNYLAYSEKDSVLTSLKLLMYDTENHCCFVVRNTSLNIILGFSSAWVYPNHTKNSIGGKTNIGNFMFLLVDRNKRDISIGNYLYTKTVKYLFEDRDCFKVYLGRNFPKFTTINDLLLNPTEGNNRTLEFFKSYGCDLSDEASVSAISSHLGRAHTGAGKSKLQNLQGSCNLGFGINQSIEVITDENILDKSTGVQNGPKSQLDVNILKKKVKCLMKLDNILSWKVSENLVRQLQVVGIMFDICRNPADILSSQNSTSNDIERQLDLSSHEIYSELLKDFNSCGKDKQYFDGSSNLQIIVAIEPLRKSIVGSLVVFNDKSKFSKFYPSLQFSTELQLSQLQRYACIAGLFVDPSYTALSEVFELGLICTALMFVKGQHKDCPRVFITDVNENQVKSLNDNGFDIVDRYYNYYGVIIED</sequence>
<dbReference type="InterPro" id="IPR001764">
    <property type="entry name" value="Glyco_hydro_3_N"/>
</dbReference>
<dbReference type="HOGENOM" id="CLU_008392_3_0_1"/>
<dbReference type="Pfam" id="PF00933">
    <property type="entry name" value="Glyco_hydro_3"/>
    <property type="match status" value="1"/>
</dbReference>
<evidence type="ECO:0000313" key="6">
    <source>
        <dbReference type="EMBL" id="KGK38393.1"/>
    </source>
</evidence>
<comment type="caution">
    <text evidence="6">The sequence shown here is derived from an EMBL/GenBank/DDBJ whole genome shotgun (WGS) entry which is preliminary data.</text>
</comment>
<dbReference type="GO" id="GO:0005975">
    <property type="term" value="P:carbohydrate metabolic process"/>
    <property type="evidence" value="ECO:0007669"/>
    <property type="project" value="InterPro"/>
</dbReference>
<evidence type="ECO:0000256" key="3">
    <source>
        <dbReference type="ARBA" id="ARBA00023295"/>
    </source>
</evidence>
<feature type="region of interest" description="Disordered" evidence="4">
    <location>
        <begin position="1"/>
        <end position="41"/>
    </location>
</feature>
<evidence type="ECO:0000256" key="4">
    <source>
        <dbReference type="SAM" id="MobiDB-lite"/>
    </source>
</evidence>
<protein>
    <recommendedName>
        <fullName evidence="5">Glycoside hydrolase family 3 N-terminal domain-containing protein</fullName>
    </recommendedName>
</protein>
<feature type="domain" description="Glycoside hydrolase family 3 N-terminal" evidence="5">
    <location>
        <begin position="55"/>
        <end position="376"/>
    </location>
</feature>
<dbReference type="InterPro" id="IPR036881">
    <property type="entry name" value="Glyco_hydro_3_C_sf"/>
</dbReference>
<evidence type="ECO:0000256" key="1">
    <source>
        <dbReference type="ARBA" id="ARBA00005336"/>
    </source>
</evidence>
<dbReference type="GO" id="GO:0004553">
    <property type="term" value="F:hydrolase activity, hydrolyzing O-glycosyl compounds"/>
    <property type="evidence" value="ECO:0007669"/>
    <property type="project" value="InterPro"/>
</dbReference>
<dbReference type="PANTHER" id="PTHR30480">
    <property type="entry name" value="BETA-HEXOSAMINIDASE-RELATED"/>
    <property type="match status" value="1"/>
</dbReference>